<reference evidence="10" key="1">
    <citation type="journal article" date="2021" name="PeerJ">
        <title>Extensive microbial diversity within the chicken gut microbiome revealed by metagenomics and culture.</title>
        <authorList>
            <person name="Gilroy R."/>
            <person name="Ravi A."/>
            <person name="Getino M."/>
            <person name="Pursley I."/>
            <person name="Horton D.L."/>
            <person name="Alikhan N.F."/>
            <person name="Baker D."/>
            <person name="Gharbi K."/>
            <person name="Hall N."/>
            <person name="Watson M."/>
            <person name="Adriaenssens E.M."/>
            <person name="Foster-Nyarko E."/>
            <person name="Jarju S."/>
            <person name="Secka A."/>
            <person name="Antonio M."/>
            <person name="Oren A."/>
            <person name="Chaudhuri R.R."/>
            <person name="La Ragione R."/>
            <person name="Hildebrand F."/>
            <person name="Pallen M.J."/>
        </authorList>
    </citation>
    <scope>NUCLEOTIDE SEQUENCE</scope>
    <source>
        <strain evidence="10">6019</strain>
    </source>
</reference>
<reference evidence="10" key="2">
    <citation type="submission" date="2021-09" db="EMBL/GenBank/DDBJ databases">
        <authorList>
            <person name="Gilroy R."/>
        </authorList>
    </citation>
    <scope>NUCLEOTIDE SEQUENCE</scope>
    <source>
        <strain evidence="10">6019</strain>
    </source>
</reference>
<keyword evidence="5" id="KW-0547">Nucleotide-binding</keyword>
<keyword evidence="4" id="KW-1003">Cell membrane</keyword>
<dbReference type="AlphaFoldDB" id="A0A921DY59"/>
<dbReference type="PANTHER" id="PTHR43553">
    <property type="entry name" value="HEAVY METAL TRANSPORTER"/>
    <property type="match status" value="1"/>
</dbReference>
<evidence type="ECO:0000259" key="9">
    <source>
        <dbReference type="PROSITE" id="PS50893"/>
    </source>
</evidence>
<comment type="subcellular location">
    <subcellularLocation>
        <location evidence="1">Cell membrane</location>
        <topology evidence="1">Peripheral membrane protein</topology>
    </subcellularLocation>
</comment>
<dbReference type="InterPro" id="IPR003439">
    <property type="entry name" value="ABC_transporter-like_ATP-bd"/>
</dbReference>
<dbReference type="InterPro" id="IPR003593">
    <property type="entry name" value="AAA+_ATPase"/>
</dbReference>
<feature type="domain" description="ABC transporter" evidence="9">
    <location>
        <begin position="3"/>
        <end position="230"/>
    </location>
</feature>
<dbReference type="GO" id="GO:0016887">
    <property type="term" value="F:ATP hydrolysis activity"/>
    <property type="evidence" value="ECO:0007669"/>
    <property type="project" value="InterPro"/>
</dbReference>
<comment type="similarity">
    <text evidence="2">Belongs to the ABC transporter superfamily.</text>
</comment>
<sequence>MSIIIENLRLKYPDAKEKIFDDLSIKIEQNEKILLVGPSGSGKSTLLNVMGKLIPKVIDIPMKSEVLETTDNGAFVFQDPDSQFTMPTIAEELAFILENRQIPREEMDEQFEAVLRTVGLDVDLNMRIHQLSGGMKQKLAIASTLLQQADTLFLDEPTSMLDAQSARHLWDTIVNVWQDKTVIIVEHRVEFIWDIVDRIVMMNHNGEIIYTGTPEETLNKHVNLLDEFGIWHPKSWEKAPVFNEIKAQSETVLTIEDMIVTRGKQHIVSIDQLNINTGEWITLEGENGSGKTSILLALMKLIKHEGEVYYKERLIRKTKDYRGKVFPVFQNPELQFMTNNVLHEVSINFERTHDESEAKRIGMELLERFGLAHLKELHPLEISVGQKRRLSVTTAITQTPEIILFDEPTFGLDRNNTFKLLQLFDELVRSGITIIMITHDEEIKNRYPSRRLFIDGKSLIEVGENHV</sequence>
<dbReference type="InterPro" id="IPR015856">
    <property type="entry name" value="ABC_transpr_CbiO/EcfA_su"/>
</dbReference>
<dbReference type="EMBL" id="DYYI01000088">
    <property type="protein sequence ID" value="HJE20270.1"/>
    <property type="molecule type" value="Genomic_DNA"/>
</dbReference>
<name>A0A921DY59_9STAP</name>
<dbReference type="Pfam" id="PF00005">
    <property type="entry name" value="ABC_tran"/>
    <property type="match status" value="2"/>
</dbReference>
<keyword evidence="3" id="KW-0813">Transport</keyword>
<dbReference type="InterPro" id="IPR017871">
    <property type="entry name" value="ABC_transporter-like_CS"/>
</dbReference>
<dbReference type="GO" id="GO:0005524">
    <property type="term" value="F:ATP binding"/>
    <property type="evidence" value="ECO:0007669"/>
    <property type="project" value="UniProtKB-KW"/>
</dbReference>
<dbReference type="GO" id="GO:0042626">
    <property type="term" value="F:ATPase-coupled transmembrane transporter activity"/>
    <property type="evidence" value="ECO:0007669"/>
    <property type="project" value="TreeGrafter"/>
</dbReference>
<evidence type="ECO:0000256" key="1">
    <source>
        <dbReference type="ARBA" id="ARBA00004202"/>
    </source>
</evidence>
<evidence type="ECO:0000256" key="8">
    <source>
        <dbReference type="ARBA" id="ARBA00023136"/>
    </source>
</evidence>
<evidence type="ECO:0000256" key="4">
    <source>
        <dbReference type="ARBA" id="ARBA00022475"/>
    </source>
</evidence>
<dbReference type="CDD" id="cd03225">
    <property type="entry name" value="ABC_cobalt_CbiO_domain1"/>
    <property type="match status" value="2"/>
</dbReference>
<keyword evidence="8" id="KW-0472">Membrane</keyword>
<proteinExistence type="inferred from homology"/>
<gene>
    <name evidence="10" type="ORF">K8V35_07955</name>
</gene>
<evidence type="ECO:0000313" key="10">
    <source>
        <dbReference type="EMBL" id="HJE20270.1"/>
    </source>
</evidence>
<dbReference type="SUPFAM" id="SSF52540">
    <property type="entry name" value="P-loop containing nucleoside triphosphate hydrolases"/>
    <property type="match status" value="2"/>
</dbReference>
<evidence type="ECO:0000256" key="7">
    <source>
        <dbReference type="ARBA" id="ARBA00022967"/>
    </source>
</evidence>
<dbReference type="GO" id="GO:0043190">
    <property type="term" value="C:ATP-binding cassette (ABC) transporter complex"/>
    <property type="evidence" value="ECO:0007669"/>
    <property type="project" value="TreeGrafter"/>
</dbReference>
<dbReference type="SMART" id="SM00382">
    <property type="entry name" value="AAA"/>
    <property type="match status" value="2"/>
</dbReference>
<protein>
    <submittedName>
        <fullName evidence="10">ATP-binding cassette domain-containing protein</fullName>
    </submittedName>
</protein>
<evidence type="ECO:0000256" key="3">
    <source>
        <dbReference type="ARBA" id="ARBA00022448"/>
    </source>
</evidence>
<evidence type="ECO:0000256" key="6">
    <source>
        <dbReference type="ARBA" id="ARBA00022840"/>
    </source>
</evidence>
<feature type="domain" description="ABC transporter" evidence="9">
    <location>
        <begin position="253"/>
        <end position="467"/>
    </location>
</feature>
<dbReference type="Gene3D" id="3.40.50.300">
    <property type="entry name" value="P-loop containing nucleotide triphosphate hydrolases"/>
    <property type="match status" value="2"/>
</dbReference>
<organism evidence="10 11">
    <name type="scientific">Aliicoccus persicus</name>
    <dbReference type="NCBI Taxonomy" id="930138"/>
    <lineage>
        <taxon>Bacteria</taxon>
        <taxon>Bacillati</taxon>
        <taxon>Bacillota</taxon>
        <taxon>Bacilli</taxon>
        <taxon>Bacillales</taxon>
        <taxon>Staphylococcaceae</taxon>
        <taxon>Aliicoccus</taxon>
    </lineage>
</organism>
<dbReference type="Proteomes" id="UP000763505">
    <property type="component" value="Unassembled WGS sequence"/>
</dbReference>
<comment type="caution">
    <text evidence="10">The sequence shown here is derived from an EMBL/GenBank/DDBJ whole genome shotgun (WGS) entry which is preliminary data.</text>
</comment>
<evidence type="ECO:0000256" key="5">
    <source>
        <dbReference type="ARBA" id="ARBA00022741"/>
    </source>
</evidence>
<evidence type="ECO:0000313" key="11">
    <source>
        <dbReference type="Proteomes" id="UP000763505"/>
    </source>
</evidence>
<dbReference type="InterPro" id="IPR027417">
    <property type="entry name" value="P-loop_NTPase"/>
</dbReference>
<evidence type="ECO:0000256" key="2">
    <source>
        <dbReference type="ARBA" id="ARBA00005417"/>
    </source>
</evidence>
<dbReference type="PROSITE" id="PS00211">
    <property type="entry name" value="ABC_TRANSPORTER_1"/>
    <property type="match status" value="1"/>
</dbReference>
<dbReference type="InterPro" id="IPR050095">
    <property type="entry name" value="ECF_ABC_transporter_ATP-bd"/>
</dbReference>
<dbReference type="PROSITE" id="PS50893">
    <property type="entry name" value="ABC_TRANSPORTER_2"/>
    <property type="match status" value="2"/>
</dbReference>
<keyword evidence="6 10" id="KW-0067">ATP-binding</keyword>
<keyword evidence="7" id="KW-1278">Translocase</keyword>
<accession>A0A921DY59</accession>